<evidence type="ECO:0000256" key="1">
    <source>
        <dbReference type="SAM" id="Phobius"/>
    </source>
</evidence>
<keyword evidence="1" id="KW-1133">Transmembrane helix</keyword>
<sequence length="117" mass="13559">MEKIRQAFAEAHNEVMHAIGVEEIVRQFQANMEDGFAVWKDTFFAFIDAVDWSEPFFKWLAVFHLLVLLCSVYATSGNVSDTRIFATLFVVIFLAACMLPLNYLGIQYNHLLFREKM</sequence>
<reference evidence="2 3" key="1">
    <citation type="submission" date="2020-08" db="EMBL/GenBank/DDBJ databases">
        <authorList>
            <person name="Newling K."/>
            <person name="Davey J."/>
            <person name="Forrester S."/>
        </authorList>
    </citation>
    <scope>NUCLEOTIDE SEQUENCE [LARGE SCALE GENOMIC DNA]</scope>
    <source>
        <strain evidence="3">Crithidia deanei Carvalho (ATCC PRA-265)</strain>
    </source>
</reference>
<feature type="transmembrane region" description="Helical" evidence="1">
    <location>
        <begin position="56"/>
        <end position="74"/>
    </location>
</feature>
<evidence type="ECO:0000313" key="2">
    <source>
        <dbReference type="EMBL" id="CAD2215967.1"/>
    </source>
</evidence>
<keyword evidence="3" id="KW-1185">Reference proteome</keyword>
<keyword evidence="1 2" id="KW-0812">Transmembrane</keyword>
<evidence type="ECO:0000313" key="3">
    <source>
        <dbReference type="Proteomes" id="UP000515908"/>
    </source>
</evidence>
<dbReference type="EMBL" id="LR877150">
    <property type="protein sequence ID" value="CAD2215967.1"/>
    <property type="molecule type" value="Genomic_DNA"/>
</dbReference>
<keyword evidence="1" id="KW-0472">Membrane</keyword>
<dbReference type="Pfam" id="PF14770">
    <property type="entry name" value="TMEM18"/>
    <property type="match status" value="1"/>
</dbReference>
<dbReference type="InterPro" id="IPR026721">
    <property type="entry name" value="TMEM18"/>
</dbReference>
<dbReference type="AlphaFoldDB" id="A0A7G2CAN3"/>
<dbReference type="Proteomes" id="UP000515908">
    <property type="component" value="Chromosome 06"/>
</dbReference>
<organism evidence="2 3">
    <name type="scientific">Angomonas deanei</name>
    <dbReference type="NCBI Taxonomy" id="59799"/>
    <lineage>
        <taxon>Eukaryota</taxon>
        <taxon>Discoba</taxon>
        <taxon>Euglenozoa</taxon>
        <taxon>Kinetoplastea</taxon>
        <taxon>Metakinetoplastina</taxon>
        <taxon>Trypanosomatida</taxon>
        <taxon>Trypanosomatidae</taxon>
        <taxon>Strigomonadinae</taxon>
        <taxon>Angomonas</taxon>
    </lineage>
</organism>
<name>A0A7G2CAN3_9TRYP</name>
<proteinExistence type="predicted"/>
<feature type="transmembrane region" description="Helical" evidence="1">
    <location>
        <begin position="86"/>
        <end position="106"/>
    </location>
</feature>
<dbReference type="OrthoDB" id="411535at2759"/>
<protein>
    <submittedName>
        <fullName evidence="2">Transmembrane protein 18, putative</fullName>
    </submittedName>
</protein>
<gene>
    <name evidence="2" type="ORF">ADEAN_000342500</name>
</gene>
<dbReference type="VEuPathDB" id="TriTrypDB:ADEAN_000342500"/>
<accession>A0A7G2CAN3</accession>